<dbReference type="Gene3D" id="2.60.120.290">
    <property type="entry name" value="Spermadhesin, CUB domain"/>
    <property type="match status" value="1"/>
</dbReference>
<evidence type="ECO:0000259" key="3">
    <source>
        <dbReference type="PROSITE" id="PS01180"/>
    </source>
</evidence>
<dbReference type="EMBL" id="OU896714">
    <property type="protein sequence ID" value="CAH1178958.1"/>
    <property type="molecule type" value="Genomic_DNA"/>
</dbReference>
<dbReference type="Pfam" id="PF26080">
    <property type="entry name" value="CUB_animal"/>
    <property type="match status" value="1"/>
</dbReference>
<protein>
    <recommendedName>
        <fullName evidence="3">CUB domain-containing protein</fullName>
    </recommendedName>
</protein>
<gene>
    <name evidence="4" type="ORF">PHAECO_LOCUS12244</name>
</gene>
<name>A0A9P0DXV8_PHACE</name>
<dbReference type="Pfam" id="PF00431">
    <property type="entry name" value="CUB"/>
    <property type="match status" value="1"/>
</dbReference>
<dbReference type="InterPro" id="IPR035914">
    <property type="entry name" value="Sperma_CUB_dom_sf"/>
</dbReference>
<evidence type="ECO:0000256" key="1">
    <source>
        <dbReference type="ARBA" id="ARBA00023157"/>
    </source>
</evidence>
<evidence type="ECO:0000256" key="2">
    <source>
        <dbReference type="PROSITE-ProRule" id="PRU00059"/>
    </source>
</evidence>
<keyword evidence="5" id="KW-1185">Reference proteome</keyword>
<dbReference type="AlphaFoldDB" id="A0A9P0DXV8"/>
<dbReference type="SUPFAM" id="SSF49854">
    <property type="entry name" value="Spermadhesin, CUB domain"/>
    <property type="match status" value="1"/>
</dbReference>
<feature type="domain" description="CUB" evidence="3">
    <location>
        <begin position="22"/>
        <end position="140"/>
    </location>
</feature>
<comment type="caution">
    <text evidence="2">Lacks conserved residue(s) required for the propagation of feature annotation.</text>
</comment>
<dbReference type="Proteomes" id="UP001153737">
    <property type="component" value="Chromosome 8"/>
</dbReference>
<dbReference type="PANTHER" id="PTHR33236">
    <property type="entry name" value="INTRAFLAGELLAR TRANSPORT PROTEIN 122 FAMILY PROTEIN-RELATED"/>
    <property type="match status" value="1"/>
</dbReference>
<dbReference type="OrthoDB" id="5809458at2759"/>
<reference evidence="4" key="2">
    <citation type="submission" date="2022-10" db="EMBL/GenBank/DDBJ databases">
        <authorList>
            <consortium name="ENA_rothamsted_submissions"/>
            <consortium name="culmorum"/>
            <person name="King R."/>
        </authorList>
    </citation>
    <scope>NUCLEOTIDE SEQUENCE</scope>
</reference>
<reference evidence="4" key="1">
    <citation type="submission" date="2022-01" db="EMBL/GenBank/DDBJ databases">
        <authorList>
            <person name="King R."/>
        </authorList>
    </citation>
    <scope>NUCLEOTIDE SEQUENCE</scope>
</reference>
<evidence type="ECO:0000313" key="4">
    <source>
        <dbReference type="EMBL" id="CAH1178958.1"/>
    </source>
</evidence>
<keyword evidence="1" id="KW-1015">Disulfide bond</keyword>
<dbReference type="PANTHER" id="PTHR33236:SF4">
    <property type="entry name" value="CUB DOMAIN-CONTAINING PROTEIN"/>
    <property type="match status" value="1"/>
</dbReference>
<proteinExistence type="predicted"/>
<evidence type="ECO:0000313" key="5">
    <source>
        <dbReference type="Proteomes" id="UP001153737"/>
    </source>
</evidence>
<accession>A0A9P0DXV8</accession>
<organism evidence="4 5">
    <name type="scientific">Phaedon cochleariae</name>
    <name type="common">Mustard beetle</name>
    <dbReference type="NCBI Taxonomy" id="80249"/>
    <lineage>
        <taxon>Eukaryota</taxon>
        <taxon>Metazoa</taxon>
        <taxon>Ecdysozoa</taxon>
        <taxon>Arthropoda</taxon>
        <taxon>Hexapoda</taxon>
        <taxon>Insecta</taxon>
        <taxon>Pterygota</taxon>
        <taxon>Neoptera</taxon>
        <taxon>Endopterygota</taxon>
        <taxon>Coleoptera</taxon>
        <taxon>Polyphaga</taxon>
        <taxon>Cucujiformia</taxon>
        <taxon>Chrysomeloidea</taxon>
        <taxon>Chrysomelidae</taxon>
        <taxon>Chrysomelinae</taxon>
        <taxon>Chrysomelini</taxon>
        <taxon>Phaedon</taxon>
    </lineage>
</organism>
<dbReference type="InterPro" id="IPR058698">
    <property type="entry name" value="CUB_metazoa"/>
</dbReference>
<dbReference type="PROSITE" id="PS01180">
    <property type="entry name" value="CUB"/>
    <property type="match status" value="1"/>
</dbReference>
<dbReference type="InterPro" id="IPR000859">
    <property type="entry name" value="CUB_dom"/>
</dbReference>
<sequence>MVCSHFHYQIRAFQTKILTATCNEQSINNITYFVNPDFPDLTEGMSSCNLELRKIDEDITQLRLDFVHFNLGQPNRKTGVCEEDYFQLSSGDSQTLTICGVNSGQHVYFDIETMADPITISMKLGSKTLSRLWEVRIIQVPFSQRAPAGCLQLYTGRRGVIKTMNFADNGRHLANQEYNICIEQAEDMCSIVYEPCYENAFRISPNTADVNIDSNNELGSGDDLEDESNIIQNDSGEFCNDKIVIPCNPEDLILEGDQVLSDICQTIHCGRSLCPAEQDPCRIESNIIPFTIGVHFGQSLGEESPEDNLGMCVNYEQQPCNF</sequence>